<dbReference type="SUPFAM" id="SSF47336">
    <property type="entry name" value="ACP-like"/>
    <property type="match status" value="2"/>
</dbReference>
<dbReference type="RefSeq" id="WP_388629106.1">
    <property type="nucleotide sequence ID" value="NZ_JBIAUT010000007.1"/>
</dbReference>
<proteinExistence type="predicted"/>
<dbReference type="PROSITE" id="PS00455">
    <property type="entry name" value="AMP_BINDING"/>
    <property type="match status" value="1"/>
</dbReference>
<dbReference type="PANTHER" id="PTHR45527">
    <property type="entry name" value="NONRIBOSOMAL PEPTIDE SYNTHETASE"/>
    <property type="match status" value="1"/>
</dbReference>
<dbReference type="InterPro" id="IPR025110">
    <property type="entry name" value="AMP-bd_C"/>
</dbReference>
<evidence type="ECO:0000256" key="2">
    <source>
        <dbReference type="ARBA" id="ARBA00022553"/>
    </source>
</evidence>
<dbReference type="PROSITE" id="PS50075">
    <property type="entry name" value="CARRIER"/>
    <property type="match status" value="2"/>
</dbReference>
<dbReference type="InterPro" id="IPR042099">
    <property type="entry name" value="ANL_N_sf"/>
</dbReference>
<dbReference type="PROSITE" id="PS00012">
    <property type="entry name" value="PHOSPHOPANTETHEINE"/>
    <property type="match status" value="2"/>
</dbReference>
<dbReference type="InterPro" id="IPR000873">
    <property type="entry name" value="AMP-dep_synth/lig_dom"/>
</dbReference>
<reference evidence="5 6" key="1">
    <citation type="submission" date="2024-10" db="EMBL/GenBank/DDBJ databases">
        <title>The Natural Products Discovery Center: Release of the First 8490 Sequenced Strains for Exploring Actinobacteria Biosynthetic Diversity.</title>
        <authorList>
            <person name="Kalkreuter E."/>
            <person name="Kautsar S.A."/>
            <person name="Yang D."/>
            <person name="Bader C.D."/>
            <person name="Teijaro C.N."/>
            <person name="Fluegel L."/>
            <person name="Davis C.M."/>
            <person name="Simpson J.R."/>
            <person name="Lauterbach L."/>
            <person name="Steele A.D."/>
            <person name="Gui C."/>
            <person name="Meng S."/>
            <person name="Li G."/>
            <person name="Viehrig K."/>
            <person name="Ye F."/>
            <person name="Su P."/>
            <person name="Kiefer A.F."/>
            <person name="Nichols A."/>
            <person name="Cepeda A.J."/>
            <person name="Yan W."/>
            <person name="Fan B."/>
            <person name="Jiang Y."/>
            <person name="Adhikari A."/>
            <person name="Zheng C.-J."/>
            <person name="Schuster L."/>
            <person name="Cowan T.M."/>
            <person name="Smanski M.J."/>
            <person name="Chevrette M.G."/>
            <person name="De Carvalho L.P.S."/>
            <person name="Shen B."/>
        </authorList>
    </citation>
    <scope>NUCLEOTIDE SEQUENCE [LARGE SCALE GENOMIC DNA]</scope>
    <source>
        <strain evidence="5 6">NPDC001650</strain>
    </source>
</reference>
<dbReference type="SMART" id="SM00823">
    <property type="entry name" value="PKS_PP"/>
    <property type="match status" value="2"/>
</dbReference>
<evidence type="ECO:0000256" key="3">
    <source>
        <dbReference type="SAM" id="MobiDB-lite"/>
    </source>
</evidence>
<evidence type="ECO:0000256" key="1">
    <source>
        <dbReference type="ARBA" id="ARBA00022450"/>
    </source>
</evidence>
<dbReference type="SUPFAM" id="SSF56801">
    <property type="entry name" value="Acetyl-CoA synthetase-like"/>
    <property type="match status" value="2"/>
</dbReference>
<evidence type="ECO:0000259" key="4">
    <source>
        <dbReference type="PROSITE" id="PS50075"/>
    </source>
</evidence>
<evidence type="ECO:0000313" key="6">
    <source>
        <dbReference type="Proteomes" id="UP001602123"/>
    </source>
</evidence>
<dbReference type="Gene3D" id="3.40.50.12780">
    <property type="entry name" value="N-terminal domain of ligase-like"/>
    <property type="match status" value="1"/>
</dbReference>
<protein>
    <submittedName>
        <fullName evidence="5">Amino acid adenylation domain-containing protein</fullName>
    </submittedName>
</protein>
<dbReference type="CDD" id="cd05930">
    <property type="entry name" value="A_NRPS"/>
    <property type="match status" value="1"/>
</dbReference>
<dbReference type="Gene3D" id="3.40.50.1820">
    <property type="entry name" value="alpha/beta hydrolase"/>
    <property type="match status" value="1"/>
</dbReference>
<dbReference type="NCBIfam" id="TIGR01733">
    <property type="entry name" value="AA-adenyl-dom"/>
    <property type="match status" value="1"/>
</dbReference>
<dbReference type="InterPro" id="IPR020845">
    <property type="entry name" value="AMP-binding_CS"/>
</dbReference>
<dbReference type="Pfam" id="PF13193">
    <property type="entry name" value="AMP-binding_C"/>
    <property type="match status" value="2"/>
</dbReference>
<keyword evidence="6" id="KW-1185">Reference proteome</keyword>
<name>A0ABW6U192_9ACTN</name>
<dbReference type="EMBL" id="JBIAUT010000007">
    <property type="protein sequence ID" value="MFF4218589.1"/>
    <property type="molecule type" value="Genomic_DNA"/>
</dbReference>
<organism evidence="5 6">
    <name type="scientific">Streptomyces nondiastaticus</name>
    <dbReference type="NCBI Taxonomy" id="3154512"/>
    <lineage>
        <taxon>Bacteria</taxon>
        <taxon>Bacillati</taxon>
        <taxon>Actinomycetota</taxon>
        <taxon>Actinomycetes</taxon>
        <taxon>Kitasatosporales</taxon>
        <taxon>Streptomycetaceae</taxon>
        <taxon>Streptomyces</taxon>
    </lineage>
</organism>
<evidence type="ECO:0000313" key="5">
    <source>
        <dbReference type="EMBL" id="MFF4218589.1"/>
    </source>
</evidence>
<dbReference type="InterPro" id="IPR029058">
    <property type="entry name" value="AB_hydrolase_fold"/>
</dbReference>
<comment type="caution">
    <text evidence="5">The sequence shown here is derived from an EMBL/GenBank/DDBJ whole genome shotgun (WGS) entry which is preliminary data.</text>
</comment>
<dbReference type="Pfam" id="PF00550">
    <property type="entry name" value="PP-binding"/>
    <property type="match status" value="2"/>
</dbReference>
<keyword evidence="1" id="KW-0596">Phosphopantetheine</keyword>
<feature type="compositionally biased region" description="Low complexity" evidence="3">
    <location>
        <begin position="737"/>
        <end position="750"/>
    </location>
</feature>
<dbReference type="InterPro" id="IPR009081">
    <property type="entry name" value="PP-bd_ACP"/>
</dbReference>
<dbReference type="Proteomes" id="UP001602123">
    <property type="component" value="Unassembled WGS sequence"/>
</dbReference>
<dbReference type="Gene3D" id="1.10.1200.10">
    <property type="entry name" value="ACP-like"/>
    <property type="match status" value="1"/>
</dbReference>
<feature type="compositionally biased region" description="Low complexity" evidence="3">
    <location>
        <begin position="670"/>
        <end position="684"/>
    </location>
</feature>
<dbReference type="InterPro" id="IPR020806">
    <property type="entry name" value="PKS_PP-bd"/>
</dbReference>
<dbReference type="Gene3D" id="3.40.50.980">
    <property type="match status" value="2"/>
</dbReference>
<feature type="region of interest" description="Disordered" evidence="3">
    <location>
        <begin position="620"/>
        <end position="774"/>
    </location>
</feature>
<dbReference type="PANTHER" id="PTHR45527:SF1">
    <property type="entry name" value="FATTY ACID SYNTHASE"/>
    <property type="match status" value="1"/>
</dbReference>
<dbReference type="Gene3D" id="3.30.300.30">
    <property type="match status" value="2"/>
</dbReference>
<dbReference type="InterPro" id="IPR036736">
    <property type="entry name" value="ACP-like_sf"/>
</dbReference>
<dbReference type="InterPro" id="IPR006162">
    <property type="entry name" value="Ppantetheine_attach_site"/>
</dbReference>
<feature type="domain" description="Carrier" evidence="4">
    <location>
        <begin position="546"/>
        <end position="621"/>
    </location>
</feature>
<dbReference type="InterPro" id="IPR010071">
    <property type="entry name" value="AA_adenyl_dom"/>
</dbReference>
<dbReference type="Gene3D" id="2.30.38.10">
    <property type="entry name" value="Luciferase, Domain 3"/>
    <property type="match status" value="1"/>
</dbReference>
<sequence length="1377" mass="141401">MTSSRTAARLSIAHGGTATAEGWDDVLARYAHHVSASPDAPAVEDGELTWTYAELDALAGRTADALRDRVRPGDLVAVCLDRSAALVATAVAVARLGAVYLPLGPRPGERRLAAVAGGLRVACLIGAPGVLPEAYAGAERAALPLPAEGANAHGGAVAAFPAAGPDSGRPAVPDGTFYAVLTSGSTGVPKAVAVPGTALAARLRWYAARTAARPGDRHSLLVGVSFDPHVLELWAALTSGAALAVPPDDVRWDPEVLTAWWRRAGVSVAILPTPLAEIVLERPWPDLPALRHLSIGGDRLRRRPGPDVTARVDNAYGPAEATVVATAHDLGSAGDAPGTPPPIGTPTDGTVVCVTGPDGHVVPRGEAGELRIGGAGLASGYLDEALTARRFVAPPPEVTGTGRVYRTGDRVRMRPDGVLEFLGRLDDQVKVRGARIEPAETEAAFEDDPRVLRAVVAAESAAGGDVRLIAFVRLAPDAGALPAAELLDAVRGRLPEQAVPSALRYVEAFPLDANGKVDRAALLAGAGAAAAVGDDAGTDSVPDYTDSDTDTERLVVELCRDILGRPETGPGDNFLASGGDSLTAARLLTALEERFGVRLRAPQLLRRPDLRSLAELVDSRRERVPAAPGAESPETGAAVPSAARAEDRGGEGPGSRPVEHHRESSPAGTPEPAEQAASSAATMAGHDGESPRTRPVGLQQNGSPAGVAFAATADRGGASPKSHPVEHHRSSSPAGTAEPPQQAVPSAAAADGHDRVSPAEHPAPRAGRPPAPGGVLGRILAHAAAEPAALAVTDGELTLTYGELAAAARRLAGALQARGVGRGTPVGLLLPHSVGAVVAKAAVWWAGGHYVPLDAAYPRARTEAMLADAGVSLVVGEKDLLEAAGIPAVRTLVLTAGGLAGCGPDAAESDLPEPPPYDPGATAYVMYTSGSTGRPKGVAITHRGIAGLTAGPDFLAVTPRDRVLFHSALTFDGSPFELWVALANGAAVAVSPAGRQSLEGLARDVERLGATVAFLTTALFHHLAARRSPVFSVLRSVIVGGEALSARHARAVLRAHPWLELVNGYGPTETTSFATAHRVRDADCDAPPPIGRPLAGATAHVLDEHGAAVPAGTRGELWVGGPRLAAGYLGQEALTAERFVEHPSAGRIYRTGDVVSARPDGTLDFHGRVDDQVKVRGFRIEPGEIEHALRDHPRVADAAVTVVRAGEDDARLVAFVVPDGEGQPAVAALRDHLAGRLPAHLLPNAWSVVGALPLTGNGKVDRRALAGRPVPGLPRSPDAPGPVRRELSPLQQAVADAWGRALECEVGDPDADFLALGGHSLLALGVVDDLREDLGVELTLAAFFAAPTVAGQAALVEEALAEAFGTEPAAGRNGAGQ</sequence>
<keyword evidence="2" id="KW-0597">Phosphoprotein</keyword>
<dbReference type="Pfam" id="PF00501">
    <property type="entry name" value="AMP-binding"/>
    <property type="match status" value="2"/>
</dbReference>
<feature type="domain" description="Carrier" evidence="4">
    <location>
        <begin position="1285"/>
        <end position="1360"/>
    </location>
</feature>
<accession>A0ABW6U192</accession>
<dbReference type="InterPro" id="IPR045851">
    <property type="entry name" value="AMP-bd_C_sf"/>
</dbReference>
<gene>
    <name evidence="5" type="ORF">ACFYZM_20205</name>
</gene>